<dbReference type="Pfam" id="PF01850">
    <property type="entry name" value="PIN"/>
    <property type="match status" value="1"/>
</dbReference>
<reference evidence="2 3" key="1">
    <citation type="journal article" date="2014" name="Int. J. Syst. Evol. Microbiol.">
        <title>Complete genome sequence of Corynebacterium casei LMG S-19264T (=DSM 44701T), isolated from a smear-ripened cheese.</title>
        <authorList>
            <consortium name="US DOE Joint Genome Institute (JGI-PGF)"/>
            <person name="Walter F."/>
            <person name="Albersmeier A."/>
            <person name="Kalinowski J."/>
            <person name="Ruckert C."/>
        </authorList>
    </citation>
    <scope>NUCLEOTIDE SEQUENCE [LARGE SCALE GENOMIC DNA]</scope>
    <source>
        <strain evidence="2 3">CGMCC 1.9161</strain>
    </source>
</reference>
<dbReference type="RefSeq" id="WP_188915211.1">
    <property type="nucleotide sequence ID" value="NZ_BMMF01000014.1"/>
</dbReference>
<evidence type="ECO:0000259" key="1">
    <source>
        <dbReference type="Pfam" id="PF01850"/>
    </source>
</evidence>
<keyword evidence="3" id="KW-1185">Reference proteome</keyword>
<dbReference type="InterPro" id="IPR029060">
    <property type="entry name" value="PIN-like_dom_sf"/>
</dbReference>
<comment type="caution">
    <text evidence="2">The sequence shown here is derived from an EMBL/GenBank/DDBJ whole genome shotgun (WGS) entry which is preliminary data.</text>
</comment>
<dbReference type="Proteomes" id="UP000600449">
    <property type="component" value="Unassembled WGS sequence"/>
</dbReference>
<evidence type="ECO:0000313" key="2">
    <source>
        <dbReference type="EMBL" id="GGK50484.1"/>
    </source>
</evidence>
<feature type="domain" description="PIN" evidence="1">
    <location>
        <begin position="5"/>
        <end position="113"/>
    </location>
</feature>
<dbReference type="AlphaFoldDB" id="A0A917QHV1"/>
<evidence type="ECO:0000313" key="3">
    <source>
        <dbReference type="Proteomes" id="UP000600449"/>
    </source>
</evidence>
<sequence length="133" mass="14424">MRADFLDSNVVLYLLDGGAKAEIAEQLLATNPTISVQVLNEVLVNCIRKAGMSWEKAGVFLLGIRRVCNVVELTEMTHEVGCALGERYGFSVYDSMIVASALLAGCDTLYSEDMHDGLAVEGVLRIVNPFTPV</sequence>
<dbReference type="EMBL" id="BMMF01000014">
    <property type="protein sequence ID" value="GGK50484.1"/>
    <property type="molecule type" value="Genomic_DNA"/>
</dbReference>
<dbReference type="SUPFAM" id="SSF88723">
    <property type="entry name" value="PIN domain-like"/>
    <property type="match status" value="1"/>
</dbReference>
<name>A0A917QHV1_9HYPH</name>
<protein>
    <submittedName>
        <fullName evidence="2">Ribonuclease VapC</fullName>
    </submittedName>
</protein>
<organism evidence="2 3">
    <name type="scientific">Salinarimonas ramus</name>
    <dbReference type="NCBI Taxonomy" id="690164"/>
    <lineage>
        <taxon>Bacteria</taxon>
        <taxon>Pseudomonadati</taxon>
        <taxon>Pseudomonadota</taxon>
        <taxon>Alphaproteobacteria</taxon>
        <taxon>Hyphomicrobiales</taxon>
        <taxon>Salinarimonadaceae</taxon>
        <taxon>Salinarimonas</taxon>
    </lineage>
</organism>
<gene>
    <name evidence="2" type="primary">vapC</name>
    <name evidence="2" type="ORF">GCM10011322_41940</name>
</gene>
<dbReference type="InterPro" id="IPR002716">
    <property type="entry name" value="PIN_dom"/>
</dbReference>
<dbReference type="Gene3D" id="3.40.50.1010">
    <property type="entry name" value="5'-nuclease"/>
    <property type="match status" value="1"/>
</dbReference>
<accession>A0A917QHV1</accession>
<dbReference type="CDD" id="cd18692">
    <property type="entry name" value="PIN_VapC-like"/>
    <property type="match status" value="1"/>
</dbReference>
<proteinExistence type="predicted"/>